<dbReference type="AlphaFoldDB" id="A0A7Y5EI15"/>
<evidence type="ECO:0000313" key="1">
    <source>
        <dbReference type="EMBL" id="NRQ43019.1"/>
    </source>
</evidence>
<dbReference type="Proteomes" id="UP000523161">
    <property type="component" value="Unassembled WGS sequence"/>
</dbReference>
<accession>A0A7Y5EI15</accession>
<comment type="caution">
    <text evidence="1">The sequence shown here is derived from an EMBL/GenBank/DDBJ whole genome shotgun (WGS) entry which is preliminary data.</text>
</comment>
<dbReference type="RefSeq" id="WP_173501266.1">
    <property type="nucleotide sequence ID" value="NZ_JABSOD010000009.1"/>
</dbReference>
<reference evidence="1 2" key="1">
    <citation type="submission" date="2020-06" db="EMBL/GenBank/DDBJ databases">
        <title>Rheinheimera sp. nov., a marine bacterium isolated from coastal.</title>
        <authorList>
            <person name="Yu Q."/>
            <person name="Qi Y."/>
            <person name="Pu J."/>
        </authorList>
    </citation>
    <scope>NUCLEOTIDE SEQUENCE [LARGE SCALE GENOMIC DNA]</scope>
    <source>
        <strain evidence="1 2">YQF-2</strain>
    </source>
</reference>
<proteinExistence type="predicted"/>
<evidence type="ECO:0000313" key="2">
    <source>
        <dbReference type="Proteomes" id="UP000523161"/>
    </source>
</evidence>
<keyword evidence="2" id="KW-1185">Reference proteome</keyword>
<dbReference type="EMBL" id="JABSOD010000009">
    <property type="protein sequence ID" value="NRQ43019.1"/>
    <property type="molecule type" value="Genomic_DNA"/>
</dbReference>
<sequence length="275" mass="32098">MQPLKNWWQGFAGGPDFNRQQKLSFLLEEYSVQLTLPYSNIASAEPPKQVNYPFRSHSWFEQHQQQKDQHKYVPIHTEGWCYLAPLLRFDGGEYGWLWLNVWLKTVPEGVDALDRQALAKHVINEHDQHYNSAAIGAEGEYGLGRNTEIESELKEYAELRASRGSPFTEERYRDELQGRINNYGFPPLQPAKLINLQGFEWVFYQEKYDRHPTRTDFYCLPLSCTFYLVIGFKHRVDNASEKSWQKDAENVQRKIMEQVNVSVMSESTALLSSLP</sequence>
<organism evidence="1 2">
    <name type="scientific">Rheinheimera lutimaris</name>
    <dbReference type="NCBI Taxonomy" id="2740584"/>
    <lineage>
        <taxon>Bacteria</taxon>
        <taxon>Pseudomonadati</taxon>
        <taxon>Pseudomonadota</taxon>
        <taxon>Gammaproteobacteria</taxon>
        <taxon>Chromatiales</taxon>
        <taxon>Chromatiaceae</taxon>
        <taxon>Rheinheimera</taxon>
    </lineage>
</organism>
<name>A0A7Y5EI15_9GAMM</name>
<gene>
    <name evidence="1" type="ORF">HRH59_10685</name>
</gene>
<protein>
    <submittedName>
        <fullName evidence="1">Uncharacterized protein</fullName>
    </submittedName>
</protein>